<organism evidence="1 2">
    <name type="scientific">Caloramator australicus RC3</name>
    <dbReference type="NCBI Taxonomy" id="857293"/>
    <lineage>
        <taxon>Bacteria</taxon>
        <taxon>Bacillati</taxon>
        <taxon>Bacillota</taxon>
        <taxon>Clostridia</taxon>
        <taxon>Eubacteriales</taxon>
        <taxon>Clostridiaceae</taxon>
        <taxon>Caloramator</taxon>
    </lineage>
</organism>
<protein>
    <submittedName>
        <fullName evidence="1">Uncharacterized protein</fullName>
    </submittedName>
</protein>
<gene>
    <name evidence="1" type="ORF">CAAU_1745</name>
</gene>
<evidence type="ECO:0000313" key="1">
    <source>
        <dbReference type="EMBL" id="CCJ33829.1"/>
    </source>
</evidence>
<sequence length="154" mass="17797">MRKILSKSFVFILILTLSLVFNQQFIFAATTLGSNDHLKCAFFSHLVYSNLDKYTNKKLIDINFFGDKNIAEFSNGFIDAIMDKETYEGKKLSIYLKQNNLISLSNRSKNVNSLNKIMKNILINQGIDQWVISSVYNLDTYYDNNKKIQTVDKV</sequence>
<name>I7KV27_9CLOT</name>
<keyword evidence="2" id="KW-1185">Reference proteome</keyword>
<evidence type="ECO:0000313" key="2">
    <source>
        <dbReference type="Proteomes" id="UP000007652"/>
    </source>
</evidence>
<accession>I7KV27</accession>
<dbReference type="AlphaFoldDB" id="I7KV27"/>
<dbReference type="RefSeq" id="WP_008909087.1">
    <property type="nucleotide sequence ID" value="NZ_CAKP01000096.1"/>
</dbReference>
<dbReference type="EMBL" id="CAKP01000096">
    <property type="protein sequence ID" value="CCJ33829.1"/>
    <property type="molecule type" value="Genomic_DNA"/>
</dbReference>
<dbReference type="Proteomes" id="UP000007652">
    <property type="component" value="Unassembled WGS sequence"/>
</dbReference>
<reference evidence="1 2" key="1">
    <citation type="journal article" date="2011" name="J. Bacteriol.">
        <title>Draft genome sequence of Caloramator australicus strain RC3T, a thermoanaerobe from the Great Artesian Basin of Australia.</title>
        <authorList>
            <person name="Ogg C.D."/>
            <person name="Patel B.K.C."/>
        </authorList>
    </citation>
    <scope>NUCLEOTIDE SEQUENCE [LARGE SCALE GENOMIC DNA]</scope>
    <source>
        <strain evidence="1 2">RC3</strain>
    </source>
</reference>
<comment type="caution">
    <text evidence="1">The sequence shown here is derived from an EMBL/GenBank/DDBJ whole genome shotgun (WGS) entry which is preliminary data.</text>
</comment>
<proteinExistence type="predicted"/>